<feature type="transmembrane region" description="Helical" evidence="1">
    <location>
        <begin position="12"/>
        <end position="39"/>
    </location>
</feature>
<name>A0A2P2PP91_RHIMU</name>
<sequence>MCTGMLVGRLNFWFLGLCVRLHFFTLFTLNFSIFIFVINECDEFSRMIPKVGNFCCVLLYVVVSDGWLMLWPSTRCSFIGSVLARLLLACQLMFDRQMN</sequence>
<dbReference type="EMBL" id="GGEC01076078">
    <property type="protein sequence ID" value="MBX56562.1"/>
    <property type="molecule type" value="Transcribed_RNA"/>
</dbReference>
<feature type="transmembrane region" description="Helical" evidence="1">
    <location>
        <begin position="77"/>
        <end position="94"/>
    </location>
</feature>
<organism evidence="2">
    <name type="scientific">Rhizophora mucronata</name>
    <name type="common">Asiatic mangrove</name>
    <dbReference type="NCBI Taxonomy" id="61149"/>
    <lineage>
        <taxon>Eukaryota</taxon>
        <taxon>Viridiplantae</taxon>
        <taxon>Streptophyta</taxon>
        <taxon>Embryophyta</taxon>
        <taxon>Tracheophyta</taxon>
        <taxon>Spermatophyta</taxon>
        <taxon>Magnoliopsida</taxon>
        <taxon>eudicotyledons</taxon>
        <taxon>Gunneridae</taxon>
        <taxon>Pentapetalae</taxon>
        <taxon>rosids</taxon>
        <taxon>fabids</taxon>
        <taxon>Malpighiales</taxon>
        <taxon>Rhizophoraceae</taxon>
        <taxon>Rhizophora</taxon>
    </lineage>
</organism>
<accession>A0A2P2PP91</accession>
<proteinExistence type="predicted"/>
<evidence type="ECO:0000313" key="2">
    <source>
        <dbReference type="EMBL" id="MBX56562.1"/>
    </source>
</evidence>
<protein>
    <submittedName>
        <fullName evidence="2">Uncharacterized protein</fullName>
    </submittedName>
</protein>
<keyword evidence="1" id="KW-0472">Membrane</keyword>
<reference evidence="2" key="1">
    <citation type="submission" date="2018-02" db="EMBL/GenBank/DDBJ databases">
        <title>Rhizophora mucronata_Transcriptome.</title>
        <authorList>
            <person name="Meera S.P."/>
            <person name="Sreeshan A."/>
            <person name="Augustine A."/>
        </authorList>
    </citation>
    <scope>NUCLEOTIDE SEQUENCE</scope>
    <source>
        <tissue evidence="2">Leaf</tissue>
    </source>
</reference>
<evidence type="ECO:0000256" key="1">
    <source>
        <dbReference type="SAM" id="Phobius"/>
    </source>
</evidence>
<keyword evidence="1" id="KW-1133">Transmembrane helix</keyword>
<keyword evidence="1" id="KW-0812">Transmembrane</keyword>
<dbReference type="AlphaFoldDB" id="A0A2P2PP91"/>